<proteinExistence type="predicted"/>
<gene>
    <name evidence="1" type="ORF">SAMN05192574_105367</name>
</gene>
<dbReference type="Proteomes" id="UP000198942">
    <property type="component" value="Unassembled WGS sequence"/>
</dbReference>
<protein>
    <submittedName>
        <fullName evidence="1">Uncharacterized protein</fullName>
    </submittedName>
</protein>
<dbReference type="EMBL" id="FOCL01000005">
    <property type="protein sequence ID" value="SEO11762.1"/>
    <property type="molecule type" value="Genomic_DNA"/>
</dbReference>
<reference evidence="2" key="1">
    <citation type="submission" date="2016-10" db="EMBL/GenBank/DDBJ databases">
        <authorList>
            <person name="Varghese N."/>
            <person name="Submissions S."/>
        </authorList>
    </citation>
    <scope>NUCLEOTIDE SEQUENCE [LARGE SCALE GENOMIC DNA]</scope>
    <source>
        <strain evidence="2">Gh-48</strain>
    </source>
</reference>
<keyword evidence="2" id="KW-1185">Reference proteome</keyword>
<evidence type="ECO:0000313" key="2">
    <source>
        <dbReference type="Proteomes" id="UP000198942"/>
    </source>
</evidence>
<dbReference type="AlphaFoldDB" id="A0A1H8M315"/>
<dbReference type="RefSeq" id="WP_091212215.1">
    <property type="nucleotide sequence ID" value="NZ_FOCL01000005.1"/>
</dbReference>
<dbReference type="OrthoDB" id="9969238at2"/>
<evidence type="ECO:0000313" key="1">
    <source>
        <dbReference type="EMBL" id="SEO11762.1"/>
    </source>
</evidence>
<accession>A0A1H8M315</accession>
<name>A0A1H8M315_9SPHI</name>
<organism evidence="1 2">
    <name type="scientific">Mucilaginibacter gossypiicola</name>
    <dbReference type="NCBI Taxonomy" id="551995"/>
    <lineage>
        <taxon>Bacteria</taxon>
        <taxon>Pseudomonadati</taxon>
        <taxon>Bacteroidota</taxon>
        <taxon>Sphingobacteriia</taxon>
        <taxon>Sphingobacteriales</taxon>
        <taxon>Sphingobacteriaceae</taxon>
        <taxon>Mucilaginibacter</taxon>
    </lineage>
</organism>
<sequence length="139" mass="16230">MKKNMILTNTQTERYNSTFPIIGENALEVILNLKGRGRNSWKVVLPNILEVNNPTTPQEKNYFKELDQAIDLDEQYTATDMTQIVSEVRYTTGMSPFLSKIESNCLSELFKLFLWEETYEIVDEKKVLIGYKPICRLRK</sequence>